<keyword evidence="1" id="KW-0677">Repeat</keyword>
<dbReference type="SUPFAM" id="SSF52540">
    <property type="entry name" value="P-loop containing nucleoside triphosphate hydrolases"/>
    <property type="match status" value="1"/>
</dbReference>
<gene>
    <name evidence="3" type="ORF">A9K55_007812</name>
</gene>
<dbReference type="EMBL" id="CP023324">
    <property type="protein sequence ID" value="ATY62343.1"/>
    <property type="molecule type" value="Genomic_DNA"/>
</dbReference>
<dbReference type="InterPro" id="IPR027417">
    <property type="entry name" value="P-loop_NTPase"/>
</dbReference>
<sequence>MNLLVMEILADSIRRDGYIKAAHIAALPHLRTVVCSGLPIRALHVTSFGRHLRLLKVDLATDILYNKGGHAVVSCTSPVQYAAWCHTRTRLDDDSYQLVAIIHSNESLDIAGKGASFRAVKSPLACFASPPAFLFSRLGNLQSLRHSIDGSYLNTGQMDGLGDLVQAAKVCQLLCYALLLLEHGGVAHVDATAGPTNGSSGPAMRTLQERMEALGCQDDPASSSSEAYPRSTRNWVRLSEKRTVQLAAQVLGKGQKEDVACDFDAADDADQEDATLEKRVRECESTVQTCLEQIARQVTLPKTTILGQRRNLCLAAAELAAALDYPATTSDGTRNVLQDMANTVDQALSAAKSHLILDRLKFHTFSERFESITQAEESTFRWLLRADGGGDDASSPSAETTAHAAAKERLLRWVRHEHGFFYISGKPGAGKSTLMKLICGHAGFAEHAAAWAGDAQLVTGRFFFWKPGHAEQKSIAGLLRGLLCSMLERAPPALTGIAFPALWKDCSPERVAGVALEHGHVQDAFHNILRAASDTGRYKVLLMIDGLDEFDGDHAELLALMRAWVAAYPANVKVCVSSREYGIFEDFFRQSPKMRLHELTRSDMVGLIARRLASNALFSSLAEDERRDTMQLMTERAEGVFLWVVMVVAAMDDVILSGAVTNARELQRSIQDCPTEMDSLLSHLLSTVSIHNRPWAYKAISLVTYAQFKVPEMVPSKHTAPGVGLLDLMLLDEASPSWNMSAFQPRSESKSTDPTARLPAARLKVLSRCKGFLSVITIAEAACWPANGDERMYVAVTHRSVVEFLHSDVARGIMALYLTHFSPFFALFSTMLACLRFLAPSNYPLLRAPAELARRDGLELGDVLAPSLQDRWRELIHSAFLTGQSGSPRFFSILDAVGDAIKRHLVLQLTMRKISLSPTKASPHQLLSLMTLEKRIPEYSAWRRGPGVGESVRGPMSLSLFRAFHRAIRYFQLNDYEYPALGQDRAGTSLVNKPVDWIKWTGANKPPSVSEGTLTGLLTEFFERGLDLNWTCSKATSVDWDGPLTLQGEPWTCWQALLWAMLLGEIPFSDRYALLIDSLIRHGADTSVDIFSTAPLENIHMERLTPQNGWVLLIPFAGHDSFNDAAMEKNVADAAPSLGALYSRVPALLVRDTAPLYLLAQSHNWHLTVRDLVTTWLPNERGYFKQLFDALDQGALTDKRRMPPPLNDTIVPDAGILGQGRGACDLEIYLEEKRVAAGLRGDAATIRRNIKLG</sequence>
<dbReference type="VEuPathDB" id="FungiDB:CCM_07108"/>
<reference evidence="3 4" key="1">
    <citation type="journal article" date="2017" name="BMC Genomics">
        <title>Chromosome level assembly and secondary metabolite potential of the parasitic fungus Cordyceps militaris.</title>
        <authorList>
            <person name="Kramer G.J."/>
            <person name="Nodwell J.R."/>
        </authorList>
    </citation>
    <scope>NUCLEOTIDE SEQUENCE [LARGE SCALE GENOMIC DNA]</scope>
    <source>
        <strain evidence="3 4">ATCC 34164</strain>
    </source>
</reference>
<dbReference type="PANTHER" id="PTHR10039:SF5">
    <property type="entry name" value="NACHT DOMAIN-CONTAINING PROTEIN"/>
    <property type="match status" value="1"/>
</dbReference>
<evidence type="ECO:0000259" key="2">
    <source>
        <dbReference type="Pfam" id="PF24883"/>
    </source>
</evidence>
<feature type="domain" description="Nephrocystin 3-like N-terminal" evidence="2">
    <location>
        <begin position="407"/>
        <end position="579"/>
    </location>
</feature>
<evidence type="ECO:0000313" key="3">
    <source>
        <dbReference type="EMBL" id="ATY62343.1"/>
    </source>
</evidence>
<dbReference type="OrthoDB" id="443402at2759"/>
<dbReference type="AlphaFoldDB" id="A0A2H4SGW3"/>
<dbReference type="InterPro" id="IPR056884">
    <property type="entry name" value="NPHP3-like_N"/>
</dbReference>
<evidence type="ECO:0000313" key="4">
    <source>
        <dbReference type="Proteomes" id="UP000323067"/>
    </source>
</evidence>
<dbReference type="Pfam" id="PF24883">
    <property type="entry name" value="NPHP3_N"/>
    <property type="match status" value="1"/>
</dbReference>
<dbReference type="PANTHER" id="PTHR10039">
    <property type="entry name" value="AMELOGENIN"/>
    <property type="match status" value="1"/>
</dbReference>
<dbReference type="VEuPathDB" id="FungiDB:A9K55_007812"/>
<dbReference type="Gene3D" id="3.40.50.300">
    <property type="entry name" value="P-loop containing nucleotide triphosphate hydrolases"/>
    <property type="match status" value="1"/>
</dbReference>
<name>A0A2H4SGW3_CORMI</name>
<protein>
    <recommendedName>
        <fullName evidence="2">Nephrocystin 3-like N-terminal domain-containing protein</fullName>
    </recommendedName>
</protein>
<dbReference type="Proteomes" id="UP000323067">
    <property type="component" value="Chromosome vii"/>
</dbReference>
<accession>A0A2H4SGW3</accession>
<organism evidence="3 4">
    <name type="scientific">Cordyceps militaris</name>
    <name type="common">Caterpillar fungus</name>
    <name type="synonym">Clavaria militaris</name>
    <dbReference type="NCBI Taxonomy" id="73501"/>
    <lineage>
        <taxon>Eukaryota</taxon>
        <taxon>Fungi</taxon>
        <taxon>Dikarya</taxon>
        <taxon>Ascomycota</taxon>
        <taxon>Pezizomycotina</taxon>
        <taxon>Sordariomycetes</taxon>
        <taxon>Hypocreomycetidae</taxon>
        <taxon>Hypocreales</taxon>
        <taxon>Cordycipitaceae</taxon>
        <taxon>Cordyceps</taxon>
    </lineage>
</organism>
<proteinExistence type="predicted"/>
<evidence type="ECO:0000256" key="1">
    <source>
        <dbReference type="ARBA" id="ARBA00022737"/>
    </source>
</evidence>